<dbReference type="EMBL" id="LFYR01000864">
    <property type="protein sequence ID" value="KMZ68103.1"/>
    <property type="molecule type" value="Genomic_DNA"/>
</dbReference>
<dbReference type="SUPFAM" id="SSF54277">
    <property type="entry name" value="CAD &amp; PB1 domains"/>
    <property type="match status" value="1"/>
</dbReference>
<dbReference type="SMART" id="SM01019">
    <property type="entry name" value="B3"/>
    <property type="match status" value="1"/>
</dbReference>
<dbReference type="Gene3D" id="3.10.20.90">
    <property type="entry name" value="Phosphatidylinositol 3-kinase Catalytic Subunit, Chain A, domain 1"/>
    <property type="match status" value="1"/>
</dbReference>
<proteinExistence type="inferred from homology"/>
<dbReference type="Gene3D" id="2.30.30.1040">
    <property type="match status" value="1"/>
</dbReference>
<keyword evidence="4 9" id="KW-0805">Transcription regulation</keyword>
<evidence type="ECO:0000256" key="4">
    <source>
        <dbReference type="ARBA" id="ARBA00023015"/>
    </source>
</evidence>
<dbReference type="OMA" id="CRVVHIH"/>
<keyword evidence="5 9" id="KW-0238">DNA-binding</keyword>
<gene>
    <name evidence="12" type="ORF">ZOSMA_24G01260</name>
</gene>
<dbReference type="Pfam" id="PF02362">
    <property type="entry name" value="B3"/>
    <property type="match status" value="1"/>
</dbReference>
<evidence type="ECO:0000256" key="8">
    <source>
        <dbReference type="ARBA" id="ARBA00023294"/>
    </source>
</evidence>
<evidence type="ECO:0000256" key="7">
    <source>
        <dbReference type="ARBA" id="ARBA00023242"/>
    </source>
</evidence>
<dbReference type="Pfam" id="PF02309">
    <property type="entry name" value="AUX_IAA"/>
    <property type="match status" value="1"/>
</dbReference>
<comment type="subcellular location">
    <subcellularLocation>
        <location evidence="2 9">Nucleus</location>
    </subcellularLocation>
</comment>
<keyword evidence="6 9" id="KW-0804">Transcription</keyword>
<evidence type="ECO:0000259" key="10">
    <source>
        <dbReference type="PROSITE" id="PS50863"/>
    </source>
</evidence>
<evidence type="ECO:0000313" key="13">
    <source>
        <dbReference type="Proteomes" id="UP000036987"/>
    </source>
</evidence>
<comment type="function">
    <text evidence="1 9">Auxin response factors (ARFs) are transcriptional factors that bind specifically to the DNA sequence 5'-TGTCTC-3' found in the auxin-responsive promoter elements (AuxREs).</text>
</comment>
<accession>A0A0K9PGD7</accession>
<dbReference type="InterPro" id="IPR033389">
    <property type="entry name" value="AUX/IAA_dom"/>
</dbReference>
<evidence type="ECO:0000256" key="1">
    <source>
        <dbReference type="ARBA" id="ARBA00003182"/>
    </source>
</evidence>
<evidence type="ECO:0000256" key="6">
    <source>
        <dbReference type="ARBA" id="ARBA00023163"/>
    </source>
</evidence>
<dbReference type="GO" id="GO:0005634">
    <property type="term" value="C:nucleus"/>
    <property type="evidence" value="ECO:0000318"/>
    <property type="project" value="GO_Central"/>
</dbReference>
<evidence type="ECO:0000256" key="9">
    <source>
        <dbReference type="RuleBase" id="RU004561"/>
    </source>
</evidence>
<evidence type="ECO:0000256" key="5">
    <source>
        <dbReference type="ARBA" id="ARBA00023125"/>
    </source>
</evidence>
<keyword evidence="7 9" id="KW-0539">Nucleus</keyword>
<evidence type="ECO:0000256" key="2">
    <source>
        <dbReference type="ARBA" id="ARBA00004123"/>
    </source>
</evidence>
<organism evidence="12 13">
    <name type="scientific">Zostera marina</name>
    <name type="common">Eelgrass</name>
    <dbReference type="NCBI Taxonomy" id="29655"/>
    <lineage>
        <taxon>Eukaryota</taxon>
        <taxon>Viridiplantae</taxon>
        <taxon>Streptophyta</taxon>
        <taxon>Embryophyta</taxon>
        <taxon>Tracheophyta</taxon>
        <taxon>Spermatophyta</taxon>
        <taxon>Magnoliopsida</taxon>
        <taxon>Liliopsida</taxon>
        <taxon>Zosteraceae</taxon>
        <taxon>Zostera</taxon>
    </lineage>
</organism>
<dbReference type="PANTHER" id="PTHR31384:SF1">
    <property type="entry name" value="AUXIN RESPONSE FACTOR 9"/>
    <property type="match status" value="1"/>
</dbReference>
<dbReference type="FunFam" id="2.30.30.1040:FF:000001">
    <property type="entry name" value="Auxin response factor"/>
    <property type="match status" value="1"/>
</dbReference>
<dbReference type="InterPro" id="IPR053793">
    <property type="entry name" value="PB1-like"/>
</dbReference>
<keyword evidence="13" id="KW-1185">Reference proteome</keyword>
<dbReference type="AlphaFoldDB" id="A0A0K9PGD7"/>
<evidence type="ECO:0000313" key="12">
    <source>
        <dbReference type="EMBL" id="KMZ68103.1"/>
    </source>
</evidence>
<dbReference type="PROSITE" id="PS51745">
    <property type="entry name" value="PB1"/>
    <property type="match status" value="1"/>
</dbReference>
<dbReference type="InterPro" id="IPR010525">
    <property type="entry name" value="ARF_dom"/>
</dbReference>
<evidence type="ECO:0000256" key="3">
    <source>
        <dbReference type="ARBA" id="ARBA00007853"/>
    </source>
</evidence>
<dbReference type="FunFam" id="3.10.20.90:FF:000047">
    <property type="entry name" value="Auxin response factor"/>
    <property type="match status" value="1"/>
</dbReference>
<comment type="similarity">
    <text evidence="3 9">Belongs to the ARF family.</text>
</comment>
<dbReference type="InterPro" id="IPR044835">
    <property type="entry name" value="ARF_plant"/>
</dbReference>
<dbReference type="STRING" id="29655.A0A0K9PGD7"/>
<sequence length="686" mass="76695">MANGSENGDGGDELYQELWKACAGPLVEMPFVGQKVFYFPQGHMEQLEASTNQDSDQQIPSFSLPSKIPCRVLDTHLRAERETDEVYAQITLLPLPENELLTTEPNSSEASRSKKVHSFCKILTASDTSTHGGFSVLRRHASDCLPPLDMTQQTPTQELIAKDLHGYEWRFKHIYRGQPRRHLLTTGWSTFVTSKRLVAGDAFVFMRGENGELRVGVRRLACQKSVMPSSVISSQSMHLGVLATASHAFMTHTFFTVYYKPRTSQFIIDVNKLFDTVKNGFSVGMRFKMRFEGDDTPERRCTGTITGVGDASTQWVNSDWRSLKVQWDEATSMQRPERVSPWEIESVDPSTITVAQKPSLTKAKRTRTSTCLPISESSSQFWHPGSILTQPNNSGGGAVSTEARNCKAQVSAVWSSNPANDKSNALVFDDGFLNEQRHGQLSSSTADTSLKLFQGFGREIETQSFTPWPSFTGSAAENSQLSNTGIGLEVCKKFENSGGSGLRLFGFELMADTPISMEEKLVHATAIATGMMDTNNKQIAFTKQSSSELKPRTQHQIYPNEILSKQSCCSSTRSRTKVHMQGIVVGRAVDLTILESYEELITELEKMFDIKEGELQHRNKWELVYTDDEDDMMLVGDDPWLEFCKMVRKIFIYTCDEVKKMKPRSKLHQTECKVDGDCATVPASSS</sequence>
<comment type="subunit">
    <text evidence="9">Homodimers and heterodimers.</text>
</comment>
<dbReference type="GO" id="GO:0006355">
    <property type="term" value="P:regulation of DNA-templated transcription"/>
    <property type="evidence" value="ECO:0000318"/>
    <property type="project" value="GO_Central"/>
</dbReference>
<dbReference type="FunFam" id="2.40.330.10:FF:000001">
    <property type="entry name" value="Auxin response factor"/>
    <property type="match status" value="1"/>
</dbReference>
<dbReference type="InterPro" id="IPR003340">
    <property type="entry name" value="B3_DNA-bd"/>
</dbReference>
<dbReference type="CDD" id="cd10017">
    <property type="entry name" value="B3_DNA"/>
    <property type="match status" value="1"/>
</dbReference>
<name>A0A0K9PGD7_ZOSMR</name>
<reference evidence="13" key="1">
    <citation type="journal article" date="2016" name="Nature">
        <title>The genome of the seagrass Zostera marina reveals angiosperm adaptation to the sea.</title>
        <authorList>
            <person name="Olsen J.L."/>
            <person name="Rouze P."/>
            <person name="Verhelst B."/>
            <person name="Lin Y.-C."/>
            <person name="Bayer T."/>
            <person name="Collen J."/>
            <person name="Dattolo E."/>
            <person name="De Paoli E."/>
            <person name="Dittami S."/>
            <person name="Maumus F."/>
            <person name="Michel G."/>
            <person name="Kersting A."/>
            <person name="Lauritano C."/>
            <person name="Lohaus R."/>
            <person name="Toepel M."/>
            <person name="Tonon T."/>
            <person name="Vanneste K."/>
            <person name="Amirebrahimi M."/>
            <person name="Brakel J."/>
            <person name="Bostroem C."/>
            <person name="Chovatia M."/>
            <person name="Grimwood J."/>
            <person name="Jenkins J.W."/>
            <person name="Jueterbock A."/>
            <person name="Mraz A."/>
            <person name="Stam W.T."/>
            <person name="Tice H."/>
            <person name="Bornberg-Bauer E."/>
            <person name="Green P.J."/>
            <person name="Pearson G.A."/>
            <person name="Procaccini G."/>
            <person name="Duarte C.M."/>
            <person name="Schmutz J."/>
            <person name="Reusch T.B.H."/>
            <person name="Van de Peer Y."/>
        </authorList>
    </citation>
    <scope>NUCLEOTIDE SEQUENCE [LARGE SCALE GENOMIC DNA]</scope>
    <source>
        <strain evidence="13">cv. Finnish</strain>
    </source>
</reference>
<protein>
    <recommendedName>
        <fullName evidence="9">Auxin response factor</fullName>
    </recommendedName>
</protein>
<dbReference type="Proteomes" id="UP000036987">
    <property type="component" value="Unassembled WGS sequence"/>
</dbReference>
<dbReference type="GO" id="GO:0009734">
    <property type="term" value="P:auxin-activated signaling pathway"/>
    <property type="evidence" value="ECO:0007669"/>
    <property type="project" value="UniProtKB-KW"/>
</dbReference>
<dbReference type="SUPFAM" id="SSF101936">
    <property type="entry name" value="DNA-binding pseudobarrel domain"/>
    <property type="match status" value="1"/>
</dbReference>
<dbReference type="InterPro" id="IPR015300">
    <property type="entry name" value="DNA-bd_pseudobarrel_sf"/>
</dbReference>
<evidence type="ECO:0000259" key="11">
    <source>
        <dbReference type="PROSITE" id="PS51745"/>
    </source>
</evidence>
<dbReference type="OrthoDB" id="1050118at2759"/>
<dbReference type="PANTHER" id="PTHR31384">
    <property type="entry name" value="AUXIN RESPONSE FACTOR 4-RELATED"/>
    <property type="match status" value="1"/>
</dbReference>
<dbReference type="PROSITE" id="PS50863">
    <property type="entry name" value="B3"/>
    <property type="match status" value="1"/>
</dbReference>
<dbReference type="GO" id="GO:0000976">
    <property type="term" value="F:transcription cis-regulatory region binding"/>
    <property type="evidence" value="ECO:0000318"/>
    <property type="project" value="GO_Central"/>
</dbReference>
<feature type="domain" description="TF-B3" evidence="10">
    <location>
        <begin position="119"/>
        <end position="221"/>
    </location>
</feature>
<dbReference type="Pfam" id="PF06507">
    <property type="entry name" value="ARF_AD"/>
    <property type="match status" value="1"/>
</dbReference>
<dbReference type="Gene3D" id="2.40.330.10">
    <property type="entry name" value="DNA-binding pseudobarrel domain"/>
    <property type="match status" value="1"/>
</dbReference>
<keyword evidence="8 9" id="KW-0927">Auxin signaling pathway</keyword>
<feature type="domain" description="PB1" evidence="11">
    <location>
        <begin position="573"/>
        <end position="666"/>
    </location>
</feature>
<comment type="caution">
    <text evidence="12">The sequence shown here is derived from an EMBL/GenBank/DDBJ whole genome shotgun (WGS) entry which is preliminary data.</text>
</comment>